<organism evidence="1">
    <name type="scientific">Tunturiibacter gelidiferens</name>
    <dbReference type="NCBI Taxonomy" id="3069689"/>
    <lineage>
        <taxon>Bacteria</taxon>
        <taxon>Pseudomonadati</taxon>
        <taxon>Acidobacteriota</taxon>
        <taxon>Terriglobia</taxon>
        <taxon>Terriglobales</taxon>
        <taxon>Acidobacteriaceae</taxon>
        <taxon>Tunturiibacter</taxon>
    </lineage>
</organism>
<reference evidence="1" key="2">
    <citation type="journal article" date="2024" name="Environ. Microbiol.">
        <title>Genome analysis and description of Tunturibacter gen. nov. expands the diversity of Terriglobia in tundra soils.</title>
        <authorList>
            <person name="Messyasz A."/>
            <person name="Mannisto M.K."/>
            <person name="Kerkhof L.J."/>
            <person name="Haggblom M.M."/>
        </authorList>
    </citation>
    <scope>NUCLEOTIDE SEQUENCE</scope>
    <source>
        <strain evidence="1">M8UP39</strain>
    </source>
</reference>
<protein>
    <submittedName>
        <fullName evidence="1">Uncharacterized protein</fullName>
    </submittedName>
</protein>
<name>A0AAU7YX82_9BACT</name>
<accession>A0AAU7YX82</accession>
<reference evidence="1" key="1">
    <citation type="submission" date="2023-08" db="EMBL/GenBank/DDBJ databases">
        <authorList>
            <person name="Messyasz A."/>
            <person name="Mannisto M.K."/>
            <person name="Kerkhof L.J."/>
            <person name="Haggblom M."/>
        </authorList>
    </citation>
    <scope>NUCLEOTIDE SEQUENCE</scope>
    <source>
        <strain evidence="1">M8UP39</strain>
    </source>
</reference>
<dbReference type="EMBL" id="CP132938">
    <property type="protein sequence ID" value="XCB21267.1"/>
    <property type="molecule type" value="Genomic_DNA"/>
</dbReference>
<gene>
    <name evidence="1" type="ORF">RBB81_16980</name>
</gene>
<dbReference type="RefSeq" id="WP_353071480.1">
    <property type="nucleotide sequence ID" value="NZ_CP132938.1"/>
</dbReference>
<evidence type="ECO:0000313" key="1">
    <source>
        <dbReference type="EMBL" id="XCB21267.1"/>
    </source>
</evidence>
<proteinExistence type="predicted"/>
<dbReference type="AlphaFoldDB" id="A0AAU7YX82"/>
<sequence>MELETQKKFKPMLDQVVELFCRMSGTKSYEEAIAVLRPQFLDKSTSPAAWMHRIAREAYSTNERDTVDPTQYYEILGMIDTREKFSTVFASLPEEAVPEIEKFFKFLFKEFLPTHRLAAQELTKALPQRRTGGRKSKMPSEAICRKICAEIIGLHAKGVSKGDAQQRAAQKWKMSKRMIEKIWADRGKYVASV</sequence>
<dbReference type="KEGG" id="tgi:RBB81_16980"/>